<feature type="transmembrane region" description="Helical" evidence="1">
    <location>
        <begin position="61"/>
        <end position="82"/>
    </location>
</feature>
<comment type="caution">
    <text evidence="2">The sequence shown here is derived from an EMBL/GenBank/DDBJ whole genome shotgun (WGS) entry which is preliminary data.</text>
</comment>
<dbReference type="EMBL" id="QGGP01000002">
    <property type="protein sequence ID" value="PWK19862.1"/>
    <property type="molecule type" value="Genomic_DNA"/>
</dbReference>
<protein>
    <submittedName>
        <fullName evidence="2">Uncharacterized protein</fullName>
    </submittedName>
</protein>
<organism evidence="2 3">
    <name type="scientific">Xanthomarina spongicola</name>
    <dbReference type="NCBI Taxonomy" id="570520"/>
    <lineage>
        <taxon>Bacteria</taxon>
        <taxon>Pseudomonadati</taxon>
        <taxon>Bacteroidota</taxon>
        <taxon>Flavobacteriia</taxon>
        <taxon>Flavobacteriales</taxon>
        <taxon>Flavobacteriaceae</taxon>
        <taxon>Xanthomarina</taxon>
    </lineage>
</organism>
<name>A0A316DQN0_9FLAO</name>
<gene>
    <name evidence="2" type="ORF">LX78_01212</name>
</gene>
<keyword evidence="1" id="KW-0472">Membrane</keyword>
<dbReference type="NCBIfam" id="NF047765">
    <property type="entry name" value="LIC_13387_fam"/>
    <property type="match status" value="1"/>
</dbReference>
<dbReference type="OrthoDB" id="960254at2"/>
<evidence type="ECO:0000256" key="1">
    <source>
        <dbReference type="SAM" id="Phobius"/>
    </source>
</evidence>
<proteinExistence type="predicted"/>
<dbReference type="Proteomes" id="UP000245430">
    <property type="component" value="Unassembled WGS sequence"/>
</dbReference>
<keyword evidence="1" id="KW-1133">Transmembrane helix</keyword>
<keyword evidence="3" id="KW-1185">Reference proteome</keyword>
<accession>A0A316DQN0</accession>
<dbReference type="InterPro" id="IPR058068">
    <property type="entry name" value="LIC_13387-like"/>
</dbReference>
<dbReference type="RefSeq" id="WP_109681734.1">
    <property type="nucleotide sequence ID" value="NZ_QGGP01000002.1"/>
</dbReference>
<feature type="transmembrane region" description="Helical" evidence="1">
    <location>
        <begin position="7"/>
        <end position="29"/>
    </location>
</feature>
<feature type="transmembrane region" description="Helical" evidence="1">
    <location>
        <begin position="116"/>
        <end position="137"/>
    </location>
</feature>
<evidence type="ECO:0000313" key="2">
    <source>
        <dbReference type="EMBL" id="PWK19862.1"/>
    </source>
</evidence>
<sequence>MTIIAQYLWLIGALIFFILGGIHLTYTFFTNMFSSRNQNVIVEMKSSYPILTKRTTIWKAWIGFNASHSMGVLFFGIINLYIAFKYFDVLQSDHFFFLLNILIAGFYVWLGKKYWFNVPFIGAFITLICYLLSYSIIFTA</sequence>
<evidence type="ECO:0000313" key="3">
    <source>
        <dbReference type="Proteomes" id="UP000245430"/>
    </source>
</evidence>
<keyword evidence="1" id="KW-0812">Transmembrane</keyword>
<reference evidence="2 3" key="1">
    <citation type="submission" date="2018-05" db="EMBL/GenBank/DDBJ databases">
        <title>Genomic Encyclopedia of Archaeal and Bacterial Type Strains, Phase II (KMG-II): from individual species to whole genera.</title>
        <authorList>
            <person name="Goeker M."/>
        </authorList>
    </citation>
    <scope>NUCLEOTIDE SEQUENCE [LARGE SCALE GENOMIC DNA]</scope>
    <source>
        <strain evidence="2 3">DSM 22637</strain>
    </source>
</reference>
<feature type="transmembrane region" description="Helical" evidence="1">
    <location>
        <begin position="94"/>
        <end position="110"/>
    </location>
</feature>
<dbReference type="AlphaFoldDB" id="A0A316DQN0"/>